<dbReference type="VEuPathDB" id="FungiDB:GGTG_06768"/>
<protein>
    <submittedName>
        <fullName evidence="1 2">Uncharacterized protein</fullName>
    </submittedName>
</protein>
<reference evidence="2" key="4">
    <citation type="journal article" date="2015" name="G3 (Bethesda)">
        <title>Genome sequences of three phytopathogenic species of the Magnaporthaceae family of fungi.</title>
        <authorList>
            <person name="Okagaki L.H."/>
            <person name="Nunes C.C."/>
            <person name="Sailsbery J."/>
            <person name="Clay B."/>
            <person name="Brown D."/>
            <person name="John T."/>
            <person name="Oh Y."/>
            <person name="Young N."/>
            <person name="Fitzgerald M."/>
            <person name="Haas B.J."/>
            <person name="Zeng Q."/>
            <person name="Young S."/>
            <person name="Adiconis X."/>
            <person name="Fan L."/>
            <person name="Levin J.Z."/>
            <person name="Mitchell T.K."/>
            <person name="Okubara P.A."/>
            <person name="Farman M.L."/>
            <person name="Kohn L.M."/>
            <person name="Birren B."/>
            <person name="Ma L.-J."/>
            <person name="Dean R.A."/>
        </authorList>
    </citation>
    <scope>NUCLEOTIDE SEQUENCE</scope>
    <source>
        <strain evidence="2">R3-111a-1</strain>
    </source>
</reference>
<evidence type="ECO:0000313" key="3">
    <source>
        <dbReference type="Proteomes" id="UP000006039"/>
    </source>
</evidence>
<name>J3NZS1_GAET3</name>
<dbReference type="EnsemblFungi" id="EJT76854">
    <property type="protein sequence ID" value="EJT76854"/>
    <property type="gene ID" value="GGTG_06768"/>
</dbReference>
<evidence type="ECO:0000313" key="2">
    <source>
        <dbReference type="EnsemblFungi" id="EJT76854"/>
    </source>
</evidence>
<dbReference type="RefSeq" id="XP_009222854.1">
    <property type="nucleotide sequence ID" value="XM_009224590.1"/>
</dbReference>
<sequence>MRASADCTAPIVGAAVSGGGGSTSPDVSRRLKILSGKKIEELGLNEILMMCSWANHSPPS</sequence>
<dbReference type="HOGENOM" id="CLU_2941883_0_0_1"/>
<reference evidence="2" key="5">
    <citation type="submission" date="2018-04" db="UniProtKB">
        <authorList>
            <consortium name="EnsemblFungi"/>
        </authorList>
    </citation>
    <scope>IDENTIFICATION</scope>
    <source>
        <strain evidence="2">R3-111a-1</strain>
    </source>
</reference>
<accession>J3NZS1</accession>
<evidence type="ECO:0000313" key="1">
    <source>
        <dbReference type="EMBL" id="EJT76854.1"/>
    </source>
</evidence>
<proteinExistence type="predicted"/>
<keyword evidence="3" id="KW-1185">Reference proteome</keyword>
<dbReference type="AlphaFoldDB" id="J3NZS1"/>
<reference evidence="3" key="1">
    <citation type="submission" date="2010-07" db="EMBL/GenBank/DDBJ databases">
        <title>The genome sequence of Gaeumannomyces graminis var. tritici strain R3-111a-1.</title>
        <authorList>
            <consortium name="The Broad Institute Genome Sequencing Platform"/>
            <person name="Ma L.-J."/>
            <person name="Dead R."/>
            <person name="Young S."/>
            <person name="Zeng Q."/>
            <person name="Koehrsen M."/>
            <person name="Alvarado L."/>
            <person name="Berlin A."/>
            <person name="Chapman S.B."/>
            <person name="Chen Z."/>
            <person name="Freedman E."/>
            <person name="Gellesch M."/>
            <person name="Goldberg J."/>
            <person name="Griggs A."/>
            <person name="Gujja S."/>
            <person name="Heilman E.R."/>
            <person name="Heiman D."/>
            <person name="Hepburn T."/>
            <person name="Howarth C."/>
            <person name="Jen D."/>
            <person name="Larson L."/>
            <person name="Mehta T."/>
            <person name="Neiman D."/>
            <person name="Pearson M."/>
            <person name="Roberts A."/>
            <person name="Saif S."/>
            <person name="Shea T."/>
            <person name="Shenoy N."/>
            <person name="Sisk P."/>
            <person name="Stolte C."/>
            <person name="Sykes S."/>
            <person name="Walk T."/>
            <person name="White J."/>
            <person name="Yandava C."/>
            <person name="Haas B."/>
            <person name="Nusbaum C."/>
            <person name="Birren B."/>
        </authorList>
    </citation>
    <scope>NUCLEOTIDE SEQUENCE [LARGE SCALE GENOMIC DNA]</scope>
    <source>
        <strain evidence="3">R3-111a-1</strain>
    </source>
</reference>
<gene>
    <name evidence="2" type="primary">20347226</name>
    <name evidence="1" type="ORF">GGTG_06768</name>
</gene>
<dbReference type="EMBL" id="GL385397">
    <property type="protein sequence ID" value="EJT76854.1"/>
    <property type="molecule type" value="Genomic_DNA"/>
</dbReference>
<reference evidence="1" key="3">
    <citation type="submission" date="2010-09" db="EMBL/GenBank/DDBJ databases">
        <title>Annotation of Gaeumannomyces graminis var. tritici R3-111a-1.</title>
        <authorList>
            <consortium name="The Broad Institute Genome Sequencing Platform"/>
            <person name="Ma L.-J."/>
            <person name="Dead R."/>
            <person name="Young S.K."/>
            <person name="Zeng Q."/>
            <person name="Gargeya S."/>
            <person name="Fitzgerald M."/>
            <person name="Haas B."/>
            <person name="Abouelleil A."/>
            <person name="Alvarado L."/>
            <person name="Arachchi H.M."/>
            <person name="Berlin A."/>
            <person name="Brown A."/>
            <person name="Chapman S.B."/>
            <person name="Chen Z."/>
            <person name="Dunbar C."/>
            <person name="Freedman E."/>
            <person name="Gearin G."/>
            <person name="Gellesch M."/>
            <person name="Goldberg J."/>
            <person name="Griggs A."/>
            <person name="Gujja S."/>
            <person name="Heiman D."/>
            <person name="Howarth C."/>
            <person name="Larson L."/>
            <person name="Lui A."/>
            <person name="MacDonald P.J.P."/>
            <person name="Mehta T."/>
            <person name="Montmayeur A."/>
            <person name="Murphy C."/>
            <person name="Neiman D."/>
            <person name="Pearson M."/>
            <person name="Priest M."/>
            <person name="Roberts A."/>
            <person name="Saif S."/>
            <person name="Shea T."/>
            <person name="Shenoy N."/>
            <person name="Sisk P."/>
            <person name="Stolte C."/>
            <person name="Sykes S."/>
            <person name="Yandava C."/>
            <person name="Wortman J."/>
            <person name="Nusbaum C."/>
            <person name="Birren B."/>
        </authorList>
    </citation>
    <scope>NUCLEOTIDE SEQUENCE</scope>
    <source>
        <strain evidence="1">R3-111a-1</strain>
    </source>
</reference>
<reference evidence="1" key="2">
    <citation type="submission" date="2010-07" db="EMBL/GenBank/DDBJ databases">
        <authorList>
            <consortium name="The Broad Institute Genome Sequencing Platform"/>
            <consortium name="Broad Institute Genome Sequencing Center for Infectious Disease"/>
            <person name="Ma L.-J."/>
            <person name="Dead R."/>
            <person name="Young S."/>
            <person name="Zeng Q."/>
            <person name="Koehrsen M."/>
            <person name="Alvarado L."/>
            <person name="Berlin A."/>
            <person name="Chapman S.B."/>
            <person name="Chen Z."/>
            <person name="Freedman E."/>
            <person name="Gellesch M."/>
            <person name="Goldberg J."/>
            <person name="Griggs A."/>
            <person name="Gujja S."/>
            <person name="Heilman E.R."/>
            <person name="Heiman D."/>
            <person name="Hepburn T."/>
            <person name="Howarth C."/>
            <person name="Jen D."/>
            <person name="Larson L."/>
            <person name="Mehta T."/>
            <person name="Neiman D."/>
            <person name="Pearson M."/>
            <person name="Roberts A."/>
            <person name="Saif S."/>
            <person name="Shea T."/>
            <person name="Shenoy N."/>
            <person name="Sisk P."/>
            <person name="Stolte C."/>
            <person name="Sykes S."/>
            <person name="Walk T."/>
            <person name="White J."/>
            <person name="Yandava C."/>
            <person name="Haas B."/>
            <person name="Nusbaum C."/>
            <person name="Birren B."/>
        </authorList>
    </citation>
    <scope>NUCLEOTIDE SEQUENCE</scope>
    <source>
        <strain evidence="1">R3-111a-1</strain>
    </source>
</reference>
<dbReference type="GeneID" id="20347226"/>
<organism evidence="1">
    <name type="scientific">Gaeumannomyces tritici (strain R3-111a-1)</name>
    <name type="common">Wheat and barley take-all root rot fungus</name>
    <name type="synonym">Gaeumannomyces graminis var. tritici</name>
    <dbReference type="NCBI Taxonomy" id="644352"/>
    <lineage>
        <taxon>Eukaryota</taxon>
        <taxon>Fungi</taxon>
        <taxon>Dikarya</taxon>
        <taxon>Ascomycota</taxon>
        <taxon>Pezizomycotina</taxon>
        <taxon>Sordariomycetes</taxon>
        <taxon>Sordariomycetidae</taxon>
        <taxon>Magnaporthales</taxon>
        <taxon>Magnaporthaceae</taxon>
        <taxon>Gaeumannomyces</taxon>
    </lineage>
</organism>
<dbReference type="Proteomes" id="UP000006039">
    <property type="component" value="Unassembled WGS sequence"/>
</dbReference>